<protein>
    <submittedName>
        <fullName evidence="1">Uncharacterized protein</fullName>
    </submittedName>
</protein>
<proteinExistence type="predicted"/>
<accession>A0A3P7NPI8</accession>
<evidence type="ECO:0000313" key="1">
    <source>
        <dbReference type="EMBL" id="VDN45074.1"/>
    </source>
</evidence>
<name>A0A3P7NPI8_DIBLA</name>
<evidence type="ECO:0000313" key="2">
    <source>
        <dbReference type="Proteomes" id="UP000281553"/>
    </source>
</evidence>
<organism evidence="1 2">
    <name type="scientific">Dibothriocephalus latus</name>
    <name type="common">Fish tapeworm</name>
    <name type="synonym">Diphyllobothrium latum</name>
    <dbReference type="NCBI Taxonomy" id="60516"/>
    <lineage>
        <taxon>Eukaryota</taxon>
        <taxon>Metazoa</taxon>
        <taxon>Spiralia</taxon>
        <taxon>Lophotrochozoa</taxon>
        <taxon>Platyhelminthes</taxon>
        <taxon>Cestoda</taxon>
        <taxon>Eucestoda</taxon>
        <taxon>Diphyllobothriidea</taxon>
        <taxon>Diphyllobothriidae</taxon>
        <taxon>Dibothriocephalus</taxon>
    </lineage>
</organism>
<sequence length="100" mass="11375">MHNNELFGASLIHILSTNLCMWADVIVEKIRTTLHLDEDYDMEGHKPSHYSSTKQATFYLLPAVSEYCLLSAALIYEITTRIGEASYIELEEGEGHEKQV</sequence>
<dbReference type="Proteomes" id="UP000281553">
    <property type="component" value="Unassembled WGS sequence"/>
</dbReference>
<keyword evidence="2" id="KW-1185">Reference proteome</keyword>
<reference evidence="1 2" key="1">
    <citation type="submission" date="2018-11" db="EMBL/GenBank/DDBJ databases">
        <authorList>
            <consortium name="Pathogen Informatics"/>
        </authorList>
    </citation>
    <scope>NUCLEOTIDE SEQUENCE [LARGE SCALE GENOMIC DNA]</scope>
</reference>
<dbReference type="AlphaFoldDB" id="A0A3P7NPI8"/>
<gene>
    <name evidence="1" type="ORF">DILT_LOCUS19513</name>
</gene>
<dbReference type="EMBL" id="UYRU01114491">
    <property type="protein sequence ID" value="VDN45074.1"/>
    <property type="molecule type" value="Genomic_DNA"/>
</dbReference>
<dbReference type="OrthoDB" id="6258119at2759"/>